<reference evidence="1 2" key="1">
    <citation type="submission" date="2018-03" db="EMBL/GenBank/DDBJ databases">
        <title>Draft Genome Sequences of the Obligatory Marine Myxobacteria Enhygromyxa salina SWB005.</title>
        <authorList>
            <person name="Poehlein A."/>
            <person name="Moghaddam J.A."/>
            <person name="Harms H."/>
            <person name="Alanjari M."/>
            <person name="Koenig G.M."/>
            <person name="Daniel R."/>
            <person name="Schaeberle T.F."/>
        </authorList>
    </citation>
    <scope>NUCLEOTIDE SEQUENCE [LARGE SCALE GENOMIC DNA]</scope>
    <source>
        <strain evidence="1 2">SWB005</strain>
    </source>
</reference>
<organism evidence="1 2">
    <name type="scientific">Enhygromyxa salina</name>
    <dbReference type="NCBI Taxonomy" id="215803"/>
    <lineage>
        <taxon>Bacteria</taxon>
        <taxon>Pseudomonadati</taxon>
        <taxon>Myxococcota</taxon>
        <taxon>Polyangia</taxon>
        <taxon>Nannocystales</taxon>
        <taxon>Nannocystaceae</taxon>
        <taxon>Enhygromyxa</taxon>
    </lineage>
</organism>
<proteinExistence type="predicted"/>
<dbReference type="AlphaFoldDB" id="A0A2S9XGK6"/>
<dbReference type="OrthoDB" id="9887422at2"/>
<dbReference type="RefSeq" id="WP_146156140.1">
    <property type="nucleotide sequence ID" value="NZ_PVNK01000227.1"/>
</dbReference>
<accession>A0A2S9XGK6</accession>
<dbReference type="EMBL" id="PVNK01000227">
    <property type="protein sequence ID" value="PRP91999.1"/>
    <property type="molecule type" value="Genomic_DNA"/>
</dbReference>
<keyword evidence="2" id="KW-1185">Reference proteome</keyword>
<evidence type="ECO:0000313" key="2">
    <source>
        <dbReference type="Proteomes" id="UP000237968"/>
    </source>
</evidence>
<sequence length="172" mass="18445">MASKARLWGMVPALGLVLSLGCDDGDELRSLDASEFDERSACGDVTMVAATADGSEALLLGIEDELVARAHDQGEAVVADYELPDDRVTVRWAAGANVYQGHCGLDNGELWRLDARKDALVGHVFVRVEPTEDGALSLTAELADVVFVADDPEGGDDYELEWTRLEQPLAEG</sequence>
<comment type="caution">
    <text evidence="1">The sequence shown here is derived from an EMBL/GenBank/DDBJ whole genome shotgun (WGS) entry which is preliminary data.</text>
</comment>
<dbReference type="PROSITE" id="PS51257">
    <property type="entry name" value="PROKAR_LIPOPROTEIN"/>
    <property type="match status" value="1"/>
</dbReference>
<gene>
    <name evidence="1" type="ORF">ENSA5_52100</name>
</gene>
<name>A0A2S9XGK6_9BACT</name>
<dbReference type="Proteomes" id="UP000237968">
    <property type="component" value="Unassembled WGS sequence"/>
</dbReference>
<protein>
    <recommendedName>
        <fullName evidence="3">Lipoprotein</fullName>
    </recommendedName>
</protein>
<evidence type="ECO:0008006" key="3">
    <source>
        <dbReference type="Google" id="ProtNLM"/>
    </source>
</evidence>
<evidence type="ECO:0000313" key="1">
    <source>
        <dbReference type="EMBL" id="PRP91999.1"/>
    </source>
</evidence>